<keyword evidence="2" id="KW-1185">Reference proteome</keyword>
<reference evidence="1" key="1">
    <citation type="journal article" date="2021" name="New Phytol.">
        <title>Evolutionary innovations through gain and loss of genes in the ectomycorrhizal Boletales.</title>
        <authorList>
            <person name="Wu G."/>
            <person name="Miyauchi S."/>
            <person name="Morin E."/>
            <person name="Kuo A."/>
            <person name="Drula E."/>
            <person name="Varga T."/>
            <person name="Kohler A."/>
            <person name="Feng B."/>
            <person name="Cao Y."/>
            <person name="Lipzen A."/>
            <person name="Daum C."/>
            <person name="Hundley H."/>
            <person name="Pangilinan J."/>
            <person name="Johnson J."/>
            <person name="Barry K."/>
            <person name="LaButti K."/>
            <person name="Ng V."/>
            <person name="Ahrendt S."/>
            <person name="Min B."/>
            <person name="Choi I.G."/>
            <person name="Park H."/>
            <person name="Plett J.M."/>
            <person name="Magnuson J."/>
            <person name="Spatafora J.W."/>
            <person name="Nagy L.G."/>
            <person name="Henrissat B."/>
            <person name="Grigoriev I.V."/>
            <person name="Yang Z.L."/>
            <person name="Xu J."/>
            <person name="Martin F.M."/>
        </authorList>
    </citation>
    <scope>NUCLEOTIDE SEQUENCE</scope>
    <source>
        <strain evidence="1">KUC20120723A-06</strain>
    </source>
</reference>
<dbReference type="Proteomes" id="UP000790709">
    <property type="component" value="Unassembled WGS sequence"/>
</dbReference>
<organism evidence="1 2">
    <name type="scientific">Leucogyrophana mollusca</name>
    <dbReference type="NCBI Taxonomy" id="85980"/>
    <lineage>
        <taxon>Eukaryota</taxon>
        <taxon>Fungi</taxon>
        <taxon>Dikarya</taxon>
        <taxon>Basidiomycota</taxon>
        <taxon>Agaricomycotina</taxon>
        <taxon>Agaricomycetes</taxon>
        <taxon>Agaricomycetidae</taxon>
        <taxon>Boletales</taxon>
        <taxon>Boletales incertae sedis</taxon>
        <taxon>Leucogyrophana</taxon>
    </lineage>
</organism>
<gene>
    <name evidence="1" type="ORF">BV22DRAFT_938215</name>
</gene>
<accession>A0ACB8AXR4</accession>
<dbReference type="EMBL" id="MU267106">
    <property type="protein sequence ID" value="KAH7917353.1"/>
    <property type="molecule type" value="Genomic_DNA"/>
</dbReference>
<comment type="caution">
    <text evidence="1">The sequence shown here is derived from an EMBL/GenBank/DDBJ whole genome shotgun (WGS) entry which is preliminary data.</text>
</comment>
<proteinExistence type="predicted"/>
<sequence length="126" mass="13906">MSHFNNDSSAVEATLHMPPLLPLDLQVTAVSQVAPQRSLESFHHCTLHADAKNEASCFQHTQAQEMGASPSLCSPSCAFICHIHTLSVLFPVHSDAVLSDTSPKRIPQCRFCVLRHHYSCLLHAYT</sequence>
<protein>
    <submittedName>
        <fullName evidence="1">Uncharacterized protein</fullName>
    </submittedName>
</protein>
<name>A0ACB8AXR4_9AGAM</name>
<evidence type="ECO:0000313" key="2">
    <source>
        <dbReference type="Proteomes" id="UP000790709"/>
    </source>
</evidence>
<evidence type="ECO:0000313" key="1">
    <source>
        <dbReference type="EMBL" id="KAH7917353.1"/>
    </source>
</evidence>